<evidence type="ECO:0000313" key="2">
    <source>
        <dbReference type="Proteomes" id="UP000253845"/>
    </source>
</evidence>
<dbReference type="Proteomes" id="UP000253845">
    <property type="component" value="Unassembled WGS sequence"/>
</dbReference>
<organism evidence="1 2">
    <name type="scientific">Aspergillus niger ATCC 13496</name>
    <dbReference type="NCBI Taxonomy" id="1353008"/>
    <lineage>
        <taxon>Eukaryota</taxon>
        <taxon>Fungi</taxon>
        <taxon>Dikarya</taxon>
        <taxon>Ascomycota</taxon>
        <taxon>Pezizomycotina</taxon>
        <taxon>Eurotiomycetes</taxon>
        <taxon>Eurotiomycetidae</taxon>
        <taxon>Eurotiales</taxon>
        <taxon>Aspergillaceae</taxon>
        <taxon>Aspergillus</taxon>
        <taxon>Aspergillus subgen. Circumdati</taxon>
    </lineage>
</organism>
<dbReference type="EMBL" id="KZ851899">
    <property type="protein sequence ID" value="RDH25905.1"/>
    <property type="molecule type" value="Genomic_DNA"/>
</dbReference>
<evidence type="ECO:0000313" key="1">
    <source>
        <dbReference type="EMBL" id="RDH25905.1"/>
    </source>
</evidence>
<dbReference type="VEuPathDB" id="FungiDB:M747DRAFT_300798"/>
<name>A0A370CDP9_ASPNG</name>
<reference evidence="1 2" key="1">
    <citation type="submission" date="2018-07" db="EMBL/GenBank/DDBJ databases">
        <title>Section-level genome sequencing of Aspergillus section Nigri to investigate inter- and intra-species variation.</title>
        <authorList>
            <consortium name="DOE Joint Genome Institute"/>
            <person name="Vesth T.C."/>
            <person name="Nybo J.L."/>
            <person name="Theobald S."/>
            <person name="Frisvad J.C."/>
            <person name="Larsen T.O."/>
            <person name="Nielsen K.F."/>
            <person name="Hoof J.B."/>
            <person name="Brandl J."/>
            <person name="Salamov A."/>
            <person name="Riley R."/>
            <person name="Gladden J.M."/>
            <person name="Phatale P."/>
            <person name="Nielsen M.T."/>
            <person name="Lyhne E.K."/>
            <person name="Kogle M.E."/>
            <person name="Strasser K."/>
            <person name="McDonnell E."/>
            <person name="Barry K."/>
            <person name="Clum A."/>
            <person name="Chen C."/>
            <person name="Nolan M."/>
            <person name="Sandor L."/>
            <person name="Kuo A."/>
            <person name="Lipzen A."/>
            <person name="Hainaut M."/>
            <person name="Drula E."/>
            <person name="Tsang A."/>
            <person name="Magnuson J.K."/>
            <person name="Henrissat B."/>
            <person name="Wiebenga A."/>
            <person name="Simmons B.A."/>
            <person name="Makela M.R."/>
            <person name="De vries R.P."/>
            <person name="Grigoriev I.V."/>
            <person name="Mortensen U.H."/>
            <person name="Baker S.E."/>
            <person name="Andersen M.R."/>
        </authorList>
    </citation>
    <scope>NUCLEOTIDE SEQUENCE [LARGE SCALE GENOMIC DNA]</scope>
    <source>
        <strain evidence="1 2">ATCC 13496</strain>
    </source>
</reference>
<protein>
    <submittedName>
        <fullName evidence="1">Uncharacterized protein</fullName>
    </submittedName>
</protein>
<gene>
    <name evidence="1" type="ORF">M747DRAFT_300798</name>
</gene>
<proteinExistence type="predicted"/>
<accession>A0A370CDP9</accession>
<sequence length="175" mass="19025">MAVITIIGFVPENMPAQWKLICPILSLNLSQMESDLLASESRCEQEELGLTSIPVRHPCPIKRHRICPIPLPGTEWQTEENRVRGSGSLSGVRRLPHDDGNVSPWTTWMADISLLGTGLLLNTFVCGGQASGKKGLRPCTVAPDGPIAGYSSIQSPARERFIRRAGCHAMLVIAT</sequence>
<dbReference type="AlphaFoldDB" id="A0A370CDP9"/>